<dbReference type="InterPro" id="IPR010432">
    <property type="entry name" value="RDD"/>
</dbReference>
<feature type="transmembrane region" description="Helical" evidence="5">
    <location>
        <begin position="42"/>
        <end position="64"/>
    </location>
</feature>
<dbReference type="Proteomes" id="UP001595851">
    <property type="component" value="Unassembled WGS sequence"/>
</dbReference>
<keyword evidence="8" id="KW-1185">Reference proteome</keyword>
<dbReference type="EMBL" id="JBHSBI010000006">
    <property type="protein sequence ID" value="MFC4008443.1"/>
    <property type="molecule type" value="Genomic_DNA"/>
</dbReference>
<protein>
    <submittedName>
        <fullName evidence="7">RDD family protein</fullName>
    </submittedName>
</protein>
<reference evidence="8" key="1">
    <citation type="journal article" date="2019" name="Int. J. Syst. Evol. Microbiol.">
        <title>The Global Catalogue of Microorganisms (GCM) 10K type strain sequencing project: providing services to taxonomists for standard genome sequencing and annotation.</title>
        <authorList>
            <consortium name="The Broad Institute Genomics Platform"/>
            <consortium name="The Broad Institute Genome Sequencing Center for Infectious Disease"/>
            <person name="Wu L."/>
            <person name="Ma J."/>
        </authorList>
    </citation>
    <scope>NUCLEOTIDE SEQUENCE [LARGE SCALE GENOMIC DNA]</scope>
    <source>
        <strain evidence="8">TBRC 1276</strain>
    </source>
</reference>
<evidence type="ECO:0000256" key="1">
    <source>
        <dbReference type="ARBA" id="ARBA00004141"/>
    </source>
</evidence>
<name>A0ABV8G408_9ACTN</name>
<evidence type="ECO:0000313" key="8">
    <source>
        <dbReference type="Proteomes" id="UP001595851"/>
    </source>
</evidence>
<evidence type="ECO:0000256" key="5">
    <source>
        <dbReference type="SAM" id="Phobius"/>
    </source>
</evidence>
<organism evidence="7 8">
    <name type="scientific">Nonomuraea purpurea</name>
    <dbReference type="NCBI Taxonomy" id="1849276"/>
    <lineage>
        <taxon>Bacteria</taxon>
        <taxon>Bacillati</taxon>
        <taxon>Actinomycetota</taxon>
        <taxon>Actinomycetes</taxon>
        <taxon>Streptosporangiales</taxon>
        <taxon>Streptosporangiaceae</taxon>
        <taxon>Nonomuraea</taxon>
    </lineage>
</organism>
<comment type="subcellular location">
    <subcellularLocation>
        <location evidence="1">Membrane</location>
        <topology evidence="1">Multi-pass membrane protein</topology>
    </subcellularLocation>
</comment>
<dbReference type="RefSeq" id="WP_379528507.1">
    <property type="nucleotide sequence ID" value="NZ_JBHSBI010000006.1"/>
</dbReference>
<evidence type="ECO:0000256" key="2">
    <source>
        <dbReference type="ARBA" id="ARBA00022692"/>
    </source>
</evidence>
<keyword evidence="3 5" id="KW-1133">Transmembrane helix</keyword>
<keyword evidence="2 5" id="KW-0812">Transmembrane</keyword>
<evidence type="ECO:0000256" key="3">
    <source>
        <dbReference type="ARBA" id="ARBA00022989"/>
    </source>
</evidence>
<dbReference type="Pfam" id="PF06271">
    <property type="entry name" value="RDD"/>
    <property type="match status" value="1"/>
</dbReference>
<feature type="transmembrane region" description="Helical" evidence="5">
    <location>
        <begin position="97"/>
        <end position="115"/>
    </location>
</feature>
<proteinExistence type="predicted"/>
<sequence>MVVSKAPSLASSNRRIIPIYADGFLAICAGAVGGEPFGQEPFYWVAFAGALLLMSFCNHVLLTISTGASIGKLIGGLRVIRVADLGRPRLGPAVRRWLWGFYYILLGPVMFLTGTDMDHMDVAGLRIVRRADLRR</sequence>
<comment type="caution">
    <text evidence="7">The sequence shown here is derived from an EMBL/GenBank/DDBJ whole genome shotgun (WGS) entry which is preliminary data.</text>
</comment>
<evidence type="ECO:0000256" key="4">
    <source>
        <dbReference type="ARBA" id="ARBA00023136"/>
    </source>
</evidence>
<keyword evidence="4 5" id="KW-0472">Membrane</keyword>
<gene>
    <name evidence="7" type="ORF">ACFOY2_14530</name>
</gene>
<accession>A0ABV8G408</accession>
<feature type="domain" description="RDD" evidence="6">
    <location>
        <begin position="14"/>
        <end position="111"/>
    </location>
</feature>
<evidence type="ECO:0000313" key="7">
    <source>
        <dbReference type="EMBL" id="MFC4008443.1"/>
    </source>
</evidence>
<evidence type="ECO:0000259" key="6">
    <source>
        <dbReference type="Pfam" id="PF06271"/>
    </source>
</evidence>